<protein>
    <submittedName>
        <fullName evidence="8">Efflux RND transporter periplasmic adaptor subunit</fullName>
    </submittedName>
</protein>
<dbReference type="GO" id="GO:0046677">
    <property type="term" value="P:response to antibiotic"/>
    <property type="evidence" value="ECO:0007669"/>
    <property type="project" value="TreeGrafter"/>
</dbReference>
<dbReference type="InterPro" id="IPR058624">
    <property type="entry name" value="MdtA-like_HH"/>
</dbReference>
<dbReference type="NCBIfam" id="TIGR01730">
    <property type="entry name" value="RND_mfp"/>
    <property type="match status" value="1"/>
</dbReference>
<evidence type="ECO:0000256" key="1">
    <source>
        <dbReference type="ARBA" id="ARBA00004519"/>
    </source>
</evidence>
<keyword evidence="9" id="KW-1185">Reference proteome</keyword>
<dbReference type="InterPro" id="IPR058627">
    <property type="entry name" value="MdtA-like_C"/>
</dbReference>
<name>A0A3N4NK74_9GAMM</name>
<feature type="region of interest" description="Disordered" evidence="3">
    <location>
        <begin position="359"/>
        <end position="379"/>
    </location>
</feature>
<evidence type="ECO:0000259" key="5">
    <source>
        <dbReference type="Pfam" id="PF25917"/>
    </source>
</evidence>
<evidence type="ECO:0000259" key="6">
    <source>
        <dbReference type="Pfam" id="PF25944"/>
    </source>
</evidence>
<dbReference type="Gene3D" id="1.10.287.470">
    <property type="entry name" value="Helix hairpin bin"/>
    <property type="match status" value="1"/>
</dbReference>
<dbReference type="PROSITE" id="PS51257">
    <property type="entry name" value="PROKAR_LIPOPROTEIN"/>
    <property type="match status" value="1"/>
</dbReference>
<dbReference type="InterPro" id="IPR058626">
    <property type="entry name" value="MdtA-like_b-barrel"/>
</dbReference>
<dbReference type="InterPro" id="IPR006143">
    <property type="entry name" value="RND_pump_MFP"/>
</dbReference>
<evidence type="ECO:0000259" key="7">
    <source>
        <dbReference type="Pfam" id="PF25967"/>
    </source>
</evidence>
<feature type="domain" description="Multidrug resistance protein MdtA-like barrel-sandwich hybrid" evidence="5">
    <location>
        <begin position="57"/>
        <end position="185"/>
    </location>
</feature>
<accession>A0A3N4NK74</accession>
<dbReference type="GO" id="GO:0022857">
    <property type="term" value="F:transmembrane transporter activity"/>
    <property type="evidence" value="ECO:0007669"/>
    <property type="project" value="InterPro"/>
</dbReference>
<feature type="domain" description="Multidrug resistance protein MdtA-like C-terminal permuted SH3" evidence="7">
    <location>
        <begin position="284"/>
        <end position="345"/>
    </location>
</feature>
<dbReference type="Gene3D" id="2.40.30.170">
    <property type="match status" value="1"/>
</dbReference>
<dbReference type="Pfam" id="PF25944">
    <property type="entry name" value="Beta-barrel_RND"/>
    <property type="match status" value="1"/>
</dbReference>
<dbReference type="Proteomes" id="UP000281332">
    <property type="component" value="Unassembled WGS sequence"/>
</dbReference>
<dbReference type="FunFam" id="2.40.420.20:FF:000001">
    <property type="entry name" value="Efflux RND transporter periplasmic adaptor subunit"/>
    <property type="match status" value="1"/>
</dbReference>
<dbReference type="SUPFAM" id="SSF111369">
    <property type="entry name" value="HlyD-like secretion proteins"/>
    <property type="match status" value="1"/>
</dbReference>
<dbReference type="Pfam" id="PF25876">
    <property type="entry name" value="HH_MFP_RND"/>
    <property type="match status" value="1"/>
</dbReference>
<dbReference type="EMBL" id="RMVG01000020">
    <property type="protein sequence ID" value="RPD95905.1"/>
    <property type="molecule type" value="Genomic_DNA"/>
</dbReference>
<feature type="compositionally biased region" description="Polar residues" evidence="3">
    <location>
        <begin position="363"/>
        <end position="379"/>
    </location>
</feature>
<dbReference type="PANTHER" id="PTHR30158">
    <property type="entry name" value="ACRA/E-RELATED COMPONENT OF DRUG EFFLUX TRANSPORTER"/>
    <property type="match status" value="1"/>
</dbReference>
<dbReference type="InterPro" id="IPR058625">
    <property type="entry name" value="MdtA-like_BSH"/>
</dbReference>
<comment type="subcellular location">
    <subcellularLocation>
        <location evidence="1">Cell inner membrane</location>
        <topology evidence="1">Lipid-anchor</topology>
    </subcellularLocation>
</comment>
<evidence type="ECO:0000313" key="8">
    <source>
        <dbReference type="EMBL" id="RPD95905.1"/>
    </source>
</evidence>
<evidence type="ECO:0000313" key="9">
    <source>
        <dbReference type="Proteomes" id="UP000281332"/>
    </source>
</evidence>
<feature type="domain" description="Multidrug resistance protein MdtA-like alpha-helical hairpin" evidence="4">
    <location>
        <begin position="96"/>
        <end position="153"/>
    </location>
</feature>
<dbReference type="RefSeq" id="WP_123802637.1">
    <property type="nucleotide sequence ID" value="NZ_RMVG01000020.1"/>
</dbReference>
<dbReference type="Gene3D" id="2.40.50.100">
    <property type="match status" value="1"/>
</dbReference>
<sequence length="379" mass="40982">MKTKFSLLCLCVLLSGCDHKESDAQSSQPNAKVDVVTIKTHSVNMFSDLPGRTVAVRTAEVRPQVSGIILKRYFDEGSEVKEGQQLYQIDDSSYASAVEKAKAQYINAKNELARDQQLIKADAVSKQVLDNATSTFLQAKADLRSAEVNLNYTRVRAPISGRIGRSSVTEGALVSAEQSNALSTITQTDPIYVDVNEPYNELLRLRSAVSSGKVRTPSSHEAAVQLILDNGTAYPLQGTLEFSEVRVDEGTGSVLLRARFPNPKGELLPGMFVHTRFSQGVDENGITVPQQSILRDNKGAPYVLTVDANNKVQERQVTTGQMNNGQWQILSGLKAGERVMVNGMQNTAPGAAVDVTEAKQPAAATQPSISLSMTDPSAQ</sequence>
<dbReference type="Gene3D" id="2.40.420.20">
    <property type="match status" value="1"/>
</dbReference>
<feature type="domain" description="Multidrug resistance protein MdtA-like beta-barrel" evidence="6">
    <location>
        <begin position="190"/>
        <end position="279"/>
    </location>
</feature>
<reference evidence="8 9" key="1">
    <citation type="submission" date="2018-11" db="EMBL/GenBank/DDBJ databases">
        <title>Whole genome sequencing of Pantoea sp. RIT388.</title>
        <authorList>
            <person name="Gan H.M."/>
            <person name="Hudson A.O."/>
        </authorList>
    </citation>
    <scope>NUCLEOTIDE SEQUENCE [LARGE SCALE GENOMIC DNA]</scope>
    <source>
        <strain evidence="8 9">RIT388</strain>
    </source>
</reference>
<dbReference type="Pfam" id="PF25967">
    <property type="entry name" value="RND-MFP_C"/>
    <property type="match status" value="1"/>
</dbReference>
<proteinExistence type="inferred from homology"/>
<comment type="similarity">
    <text evidence="2">Belongs to the membrane fusion protein (MFP) (TC 8.A.1) family.</text>
</comment>
<dbReference type="AlphaFoldDB" id="A0A3N4NK74"/>
<evidence type="ECO:0000256" key="2">
    <source>
        <dbReference type="ARBA" id="ARBA00009477"/>
    </source>
</evidence>
<dbReference type="PANTHER" id="PTHR30158:SF3">
    <property type="entry name" value="MULTIDRUG EFFLUX PUMP SUBUNIT ACRA-RELATED"/>
    <property type="match status" value="1"/>
</dbReference>
<dbReference type="OrthoDB" id="9800613at2"/>
<evidence type="ECO:0000259" key="4">
    <source>
        <dbReference type="Pfam" id="PF25876"/>
    </source>
</evidence>
<organism evidence="8 9">
    <name type="scientific">Candidatus Pantoea deserta</name>
    <dbReference type="NCBI Taxonomy" id="1869313"/>
    <lineage>
        <taxon>Bacteria</taxon>
        <taxon>Pseudomonadati</taxon>
        <taxon>Pseudomonadota</taxon>
        <taxon>Gammaproteobacteria</taxon>
        <taxon>Enterobacterales</taxon>
        <taxon>Erwiniaceae</taxon>
        <taxon>Pantoea</taxon>
    </lineage>
</organism>
<evidence type="ECO:0000256" key="3">
    <source>
        <dbReference type="SAM" id="MobiDB-lite"/>
    </source>
</evidence>
<dbReference type="Pfam" id="PF25917">
    <property type="entry name" value="BSH_RND"/>
    <property type="match status" value="1"/>
</dbReference>
<gene>
    <name evidence="8" type="ORF">BBB56_19890</name>
</gene>
<comment type="caution">
    <text evidence="8">The sequence shown here is derived from an EMBL/GenBank/DDBJ whole genome shotgun (WGS) entry which is preliminary data.</text>
</comment>
<dbReference type="GO" id="GO:0005886">
    <property type="term" value="C:plasma membrane"/>
    <property type="evidence" value="ECO:0007669"/>
    <property type="project" value="UniProtKB-SubCell"/>
</dbReference>